<dbReference type="RefSeq" id="WP_219237971.1">
    <property type="nucleotide sequence ID" value="NZ_JAHWZX010000006.1"/>
</dbReference>
<dbReference type="PANTHER" id="PTHR33361">
    <property type="entry name" value="GLR0591 PROTEIN"/>
    <property type="match status" value="1"/>
</dbReference>
<protein>
    <submittedName>
        <fullName evidence="2">DUF885 domain-containing protein</fullName>
    </submittedName>
</protein>
<dbReference type="EMBL" id="JAHWZX010000006">
    <property type="protein sequence ID" value="MBW4330847.1"/>
    <property type="molecule type" value="Genomic_DNA"/>
</dbReference>
<dbReference type="InterPro" id="IPR010281">
    <property type="entry name" value="DUF885"/>
</dbReference>
<keyword evidence="1" id="KW-0732">Signal</keyword>
<dbReference type="PANTHER" id="PTHR33361:SF15">
    <property type="entry name" value="DUF885 FAMILY LIPOPROTEIN"/>
    <property type="match status" value="1"/>
</dbReference>
<keyword evidence="3" id="KW-1185">Reference proteome</keyword>
<dbReference type="Pfam" id="PF05960">
    <property type="entry name" value="DUF885"/>
    <property type="match status" value="1"/>
</dbReference>
<feature type="chain" id="PRO_5046511004" evidence="1">
    <location>
        <begin position="20"/>
        <end position="574"/>
    </location>
</feature>
<dbReference type="Proteomes" id="UP001197214">
    <property type="component" value="Unassembled WGS sequence"/>
</dbReference>
<evidence type="ECO:0000256" key="1">
    <source>
        <dbReference type="SAM" id="SignalP"/>
    </source>
</evidence>
<evidence type="ECO:0000313" key="2">
    <source>
        <dbReference type="EMBL" id="MBW4330847.1"/>
    </source>
</evidence>
<name>A0ABS6XKW8_9SPHN</name>
<reference evidence="2 3" key="1">
    <citation type="submission" date="2021-07" db="EMBL/GenBank/DDBJ databases">
        <title>Stakelama flava sp. nov., a novel endophytic bacterium isolated from branch of Kandelia candel.</title>
        <authorList>
            <person name="Tuo L."/>
        </authorList>
    </citation>
    <scope>NUCLEOTIDE SEQUENCE [LARGE SCALE GENOMIC DNA]</scope>
    <source>
        <strain evidence="2 3">CBK3Z-3</strain>
    </source>
</reference>
<sequence>MRFRLLTALVALGCAACSAGGDSFVGGNMSAQAPATWDDFVKDSTEKWFALDPAFAVYQGRHDFDGKLPDWSEKGLEAKATFLKDTVRKARTFSNLTREQEFERDYIIKVADGQLFWLEDADLPHHNPSYYVGGGLDPNVYVARDYADKKTRMRAMVQFFDHVPAATQQIRQNLQMPMPATFVDFGTAAFNGFADYYTGDARAAFADVDDDALHKRFDEAAMRAAKASRSLAKWLDNNRAKATQAFALGPERFLRMLKTTEAVEVPLDKLESIGRADLKRNQEAMKAACAEFDPGKTIPQCVAKMNADKPEGGPVAAARKQVEELRAFVTKHDLVSIPGTEEAKVEEAPPYNRQNLAYIDPPGPFEKGIPSIYYISPPNPDWSKEKQQAYIPGKDDLLFVTAHEVMPGHFVQFLHANRSDFMFGRLFVGYAFAEGWAHYAEEMMWDAGYGDGDPEVHIGQLSNALLRDCRFLSAIGLHAKGMTVDQSRQMFEQQCYIDPGNAEQQAARGTYDPAYLNYTLGKLMIRKLRDDWTASRGGRKAWKAFHDQFLSYGGPPIPLVRQQMMGEDTPRAVF</sequence>
<gene>
    <name evidence="2" type="ORF">KY084_08150</name>
</gene>
<organism evidence="2 3">
    <name type="scientific">Stakelama flava</name>
    <dbReference type="NCBI Taxonomy" id="2860338"/>
    <lineage>
        <taxon>Bacteria</taxon>
        <taxon>Pseudomonadati</taxon>
        <taxon>Pseudomonadota</taxon>
        <taxon>Alphaproteobacteria</taxon>
        <taxon>Sphingomonadales</taxon>
        <taxon>Sphingomonadaceae</taxon>
        <taxon>Stakelama</taxon>
    </lineage>
</organism>
<feature type="signal peptide" evidence="1">
    <location>
        <begin position="1"/>
        <end position="19"/>
    </location>
</feature>
<proteinExistence type="predicted"/>
<accession>A0ABS6XKW8</accession>
<evidence type="ECO:0000313" key="3">
    <source>
        <dbReference type="Proteomes" id="UP001197214"/>
    </source>
</evidence>
<comment type="caution">
    <text evidence="2">The sequence shown here is derived from an EMBL/GenBank/DDBJ whole genome shotgun (WGS) entry which is preliminary data.</text>
</comment>